<evidence type="ECO:0000256" key="4">
    <source>
        <dbReference type="ARBA" id="ARBA00022692"/>
    </source>
</evidence>
<keyword evidence="4 7" id="KW-0812">Transmembrane</keyword>
<feature type="transmembrane region" description="Helical" evidence="7">
    <location>
        <begin position="21"/>
        <end position="44"/>
    </location>
</feature>
<feature type="transmembrane region" description="Helical" evidence="7">
    <location>
        <begin position="348"/>
        <end position="369"/>
    </location>
</feature>
<evidence type="ECO:0000256" key="2">
    <source>
        <dbReference type="ARBA" id="ARBA00022448"/>
    </source>
</evidence>
<feature type="transmembrane region" description="Helical" evidence="7">
    <location>
        <begin position="255"/>
        <end position="277"/>
    </location>
</feature>
<evidence type="ECO:0000259" key="8">
    <source>
        <dbReference type="PROSITE" id="PS50850"/>
    </source>
</evidence>
<dbReference type="InterPro" id="IPR050171">
    <property type="entry name" value="MFS_Transporters"/>
</dbReference>
<evidence type="ECO:0000256" key="6">
    <source>
        <dbReference type="ARBA" id="ARBA00023136"/>
    </source>
</evidence>
<keyword evidence="2" id="KW-0813">Transport</keyword>
<keyword evidence="6 7" id="KW-0472">Membrane</keyword>
<gene>
    <name evidence="9" type="ORF">BSFP_033470</name>
</gene>
<keyword evidence="5 7" id="KW-1133">Transmembrane helix</keyword>
<evidence type="ECO:0000313" key="10">
    <source>
        <dbReference type="Proteomes" id="UP000218432"/>
    </source>
</evidence>
<feature type="transmembrane region" description="Helical" evidence="7">
    <location>
        <begin position="375"/>
        <end position="397"/>
    </location>
</feature>
<proteinExistence type="predicted"/>
<sequence>MSDTAAVQSSRASAHISPDMWRAAWTVTSVFMLSNSPTPLYVVWQRTLGFSSGTLTVIFALYILGLLGTLSVAGQLSDRYGRKPVLLPGILVALVACALFASATSIATLAVARLLTGISVGVIVSAGMASVADLGGGERRRQAALLASVAMVVGAGLGPLLAGGAAQTVAHPVAPVFGIEFVVLLSALVIAWRLPLGRPARATGDGARLHLPSVPAMNRRHVAAGIGVFGPGITATSFVLALGPSLLARLLEVRSPLLAGGMACTMFLAATGVQFAVRRWSVRALFVAGTAATVLSMSALCGAVQLLSAPVLVAAALFAGVAQGLGQLGGLTLIGLHVPDTRRAEAIAVMNIGGYLPAGLLPVMTGYAIDFFGLAAGATAFAIALALIALGAGCMVFRSLKLGGD</sequence>
<reference evidence="9 10" key="1">
    <citation type="journal article" date="2017" name="Genome Announc.">
        <title>Complete Genome Sequence of Burkholderia stabilis FERMP-21014.</title>
        <authorList>
            <person name="Konishi K."/>
            <person name="Kumagai T."/>
            <person name="Sakasegawa S."/>
            <person name="Tamura T."/>
        </authorList>
    </citation>
    <scope>NUCLEOTIDE SEQUENCE [LARGE SCALE GENOMIC DNA]</scope>
    <source>
        <strain evidence="9 10">FERMP-21014</strain>
    </source>
</reference>
<dbReference type="PANTHER" id="PTHR23517">
    <property type="entry name" value="RESISTANCE PROTEIN MDTM, PUTATIVE-RELATED-RELATED"/>
    <property type="match status" value="1"/>
</dbReference>
<feature type="domain" description="Major facilitator superfamily (MFS) profile" evidence="8">
    <location>
        <begin position="1"/>
        <end position="403"/>
    </location>
</feature>
<evidence type="ECO:0000313" key="9">
    <source>
        <dbReference type="EMBL" id="BAX60486.1"/>
    </source>
</evidence>
<feature type="transmembrane region" description="Helical" evidence="7">
    <location>
        <begin position="143"/>
        <end position="166"/>
    </location>
</feature>
<organism evidence="9 10">
    <name type="scientific">Burkholderia stabilis</name>
    <dbReference type="NCBI Taxonomy" id="95485"/>
    <lineage>
        <taxon>Bacteria</taxon>
        <taxon>Pseudomonadati</taxon>
        <taxon>Pseudomonadota</taxon>
        <taxon>Betaproteobacteria</taxon>
        <taxon>Burkholderiales</taxon>
        <taxon>Burkholderiaceae</taxon>
        <taxon>Burkholderia</taxon>
        <taxon>Burkholderia cepacia complex</taxon>
    </lineage>
</organism>
<dbReference type="SUPFAM" id="SSF103473">
    <property type="entry name" value="MFS general substrate transporter"/>
    <property type="match status" value="1"/>
</dbReference>
<dbReference type="PANTHER" id="PTHR23517:SF13">
    <property type="entry name" value="MAJOR FACILITATOR SUPERFAMILY MFS_1"/>
    <property type="match status" value="1"/>
</dbReference>
<dbReference type="EMBL" id="AP018112">
    <property type="protein sequence ID" value="BAX60486.1"/>
    <property type="molecule type" value="Genomic_DNA"/>
</dbReference>
<dbReference type="InterPro" id="IPR020846">
    <property type="entry name" value="MFS_dom"/>
</dbReference>
<accession>A0A1Y1BN46</accession>
<dbReference type="RefSeq" id="WP_197706768.1">
    <property type="nucleotide sequence ID" value="NZ_AP018112.1"/>
</dbReference>
<dbReference type="GO" id="GO:0022857">
    <property type="term" value="F:transmembrane transporter activity"/>
    <property type="evidence" value="ECO:0007669"/>
    <property type="project" value="InterPro"/>
</dbReference>
<evidence type="ECO:0000256" key="1">
    <source>
        <dbReference type="ARBA" id="ARBA00004651"/>
    </source>
</evidence>
<dbReference type="Pfam" id="PF07690">
    <property type="entry name" value="MFS_1"/>
    <property type="match status" value="1"/>
</dbReference>
<dbReference type="PROSITE" id="PS00216">
    <property type="entry name" value="SUGAR_TRANSPORT_1"/>
    <property type="match status" value="1"/>
</dbReference>
<feature type="transmembrane region" description="Helical" evidence="7">
    <location>
        <begin position="172"/>
        <end position="192"/>
    </location>
</feature>
<dbReference type="PROSITE" id="PS50850">
    <property type="entry name" value="MFS"/>
    <property type="match status" value="1"/>
</dbReference>
<feature type="transmembrane region" description="Helical" evidence="7">
    <location>
        <begin position="110"/>
        <end position="131"/>
    </location>
</feature>
<dbReference type="Proteomes" id="UP000218432">
    <property type="component" value="Chromosome 2"/>
</dbReference>
<evidence type="ECO:0000256" key="7">
    <source>
        <dbReference type="SAM" id="Phobius"/>
    </source>
</evidence>
<keyword evidence="3" id="KW-1003">Cell membrane</keyword>
<feature type="transmembrane region" description="Helical" evidence="7">
    <location>
        <begin position="222"/>
        <end position="243"/>
    </location>
</feature>
<protein>
    <submittedName>
        <fullName evidence="9">MFS transporter</fullName>
    </submittedName>
</protein>
<name>A0A1Y1BN46_9BURK</name>
<evidence type="ECO:0000256" key="3">
    <source>
        <dbReference type="ARBA" id="ARBA00022475"/>
    </source>
</evidence>
<dbReference type="InterPro" id="IPR005829">
    <property type="entry name" value="Sugar_transporter_CS"/>
</dbReference>
<dbReference type="GO" id="GO:0005886">
    <property type="term" value="C:plasma membrane"/>
    <property type="evidence" value="ECO:0007669"/>
    <property type="project" value="UniProtKB-SubCell"/>
</dbReference>
<feature type="transmembrane region" description="Helical" evidence="7">
    <location>
        <begin position="284"/>
        <end position="307"/>
    </location>
</feature>
<dbReference type="AlphaFoldDB" id="A0A1Y1BN46"/>
<feature type="transmembrane region" description="Helical" evidence="7">
    <location>
        <begin position="313"/>
        <end position="336"/>
    </location>
</feature>
<comment type="subcellular location">
    <subcellularLocation>
        <location evidence="1">Cell membrane</location>
        <topology evidence="1">Multi-pass membrane protein</topology>
    </subcellularLocation>
</comment>
<evidence type="ECO:0000256" key="5">
    <source>
        <dbReference type="ARBA" id="ARBA00022989"/>
    </source>
</evidence>
<feature type="transmembrane region" description="Helical" evidence="7">
    <location>
        <begin position="85"/>
        <end position="104"/>
    </location>
</feature>
<dbReference type="InterPro" id="IPR036259">
    <property type="entry name" value="MFS_trans_sf"/>
</dbReference>
<feature type="transmembrane region" description="Helical" evidence="7">
    <location>
        <begin position="50"/>
        <end position="73"/>
    </location>
</feature>
<dbReference type="InterPro" id="IPR011701">
    <property type="entry name" value="MFS"/>
</dbReference>
<dbReference type="Gene3D" id="1.20.1250.20">
    <property type="entry name" value="MFS general substrate transporter like domains"/>
    <property type="match status" value="1"/>
</dbReference>